<dbReference type="EMBL" id="JAULRT010000035">
    <property type="protein sequence ID" value="MDO3381731.1"/>
    <property type="molecule type" value="Genomic_DNA"/>
</dbReference>
<evidence type="ECO:0000313" key="3">
    <source>
        <dbReference type="Proteomes" id="UP001168380"/>
    </source>
</evidence>
<evidence type="ECO:0000313" key="2">
    <source>
        <dbReference type="EMBL" id="MDO3381731.1"/>
    </source>
</evidence>
<dbReference type="Proteomes" id="UP001168380">
    <property type="component" value="Unassembled WGS sequence"/>
</dbReference>
<dbReference type="InterPro" id="IPR012658">
    <property type="entry name" value="YheV"/>
</dbReference>
<evidence type="ECO:0000256" key="1">
    <source>
        <dbReference type="SAM" id="MobiDB-lite"/>
    </source>
</evidence>
<feature type="compositionally biased region" description="Basic and acidic residues" evidence="1">
    <location>
        <begin position="57"/>
        <end position="66"/>
    </location>
</feature>
<reference evidence="2" key="1">
    <citation type="submission" date="2023-07" db="EMBL/GenBank/DDBJ databases">
        <title>Gilvimarinus algae sp. nov., isolated from the surface of Kelp.</title>
        <authorList>
            <person name="Sun Y.Y."/>
            <person name="Gong Y."/>
            <person name="Du Z.J."/>
        </authorList>
    </citation>
    <scope>NUCLEOTIDE SEQUENCE</scope>
    <source>
        <strain evidence="2">SDUM040014</strain>
    </source>
</reference>
<feature type="region of interest" description="Disordered" evidence="1">
    <location>
        <begin position="57"/>
        <end position="80"/>
    </location>
</feature>
<keyword evidence="3" id="KW-1185">Reference proteome</keyword>
<gene>
    <name evidence="2" type="ORF">QWI16_06050</name>
</gene>
<organism evidence="2 3">
    <name type="scientific">Gilvimarinus algae</name>
    <dbReference type="NCBI Taxonomy" id="3058037"/>
    <lineage>
        <taxon>Bacteria</taxon>
        <taxon>Pseudomonadati</taxon>
        <taxon>Pseudomonadota</taxon>
        <taxon>Gammaproteobacteria</taxon>
        <taxon>Cellvibrionales</taxon>
        <taxon>Cellvibrionaceae</taxon>
        <taxon>Gilvimarinus</taxon>
    </lineage>
</organism>
<protein>
    <submittedName>
        <fullName evidence="2">YheV family putative metal-binding protein</fullName>
    </submittedName>
</protein>
<dbReference type="Pfam" id="PF09526">
    <property type="entry name" value="DUF2387"/>
    <property type="match status" value="1"/>
</dbReference>
<name>A0ABT8TGC0_9GAMM</name>
<proteinExistence type="predicted"/>
<comment type="caution">
    <text evidence="2">The sequence shown here is derived from an EMBL/GenBank/DDBJ whole genome shotgun (WGS) entry which is preliminary data.</text>
</comment>
<accession>A0ABT8TGC0</accession>
<dbReference type="RefSeq" id="WP_302711872.1">
    <property type="nucleotide sequence ID" value="NZ_JAULRT010000035.1"/>
</dbReference>
<sequence length="80" mass="9169">MTTYSETPRFLAGAICPRCEALDRIRVYAAHGKDYRECVACGFKDELHFPGQARELETRVQRRDDGTSDEQVVQILPRQP</sequence>